<dbReference type="SMART" id="SM00448">
    <property type="entry name" value="REC"/>
    <property type="match status" value="1"/>
</dbReference>
<evidence type="ECO:0000259" key="8">
    <source>
        <dbReference type="PROSITE" id="PS50113"/>
    </source>
</evidence>
<feature type="domain" description="Response regulatory" evidence="6">
    <location>
        <begin position="438"/>
        <end position="554"/>
    </location>
</feature>
<dbReference type="EC" id="2.7.13.3" evidence="2"/>
<dbReference type="Gene3D" id="3.40.50.2300">
    <property type="match status" value="1"/>
</dbReference>
<dbReference type="InterPro" id="IPR035965">
    <property type="entry name" value="PAS-like_dom_sf"/>
</dbReference>
<dbReference type="NCBIfam" id="TIGR00229">
    <property type="entry name" value="sensory_box"/>
    <property type="match status" value="1"/>
</dbReference>
<evidence type="ECO:0000256" key="3">
    <source>
        <dbReference type="ARBA" id="ARBA00022553"/>
    </source>
</evidence>
<gene>
    <name evidence="9" type="ORF">ENS06_04615</name>
</gene>
<dbReference type="PANTHER" id="PTHR43065">
    <property type="entry name" value="SENSOR HISTIDINE KINASE"/>
    <property type="match status" value="1"/>
</dbReference>
<dbReference type="SMART" id="SM00091">
    <property type="entry name" value="PAS"/>
    <property type="match status" value="1"/>
</dbReference>
<keyword evidence="3 4" id="KW-0597">Phosphoprotein</keyword>
<organism evidence="9">
    <name type="scientific">Desulfacinum infernum</name>
    <dbReference type="NCBI Taxonomy" id="35837"/>
    <lineage>
        <taxon>Bacteria</taxon>
        <taxon>Pseudomonadati</taxon>
        <taxon>Thermodesulfobacteriota</taxon>
        <taxon>Syntrophobacteria</taxon>
        <taxon>Syntrophobacterales</taxon>
        <taxon>Syntrophobacteraceae</taxon>
        <taxon>Desulfacinum</taxon>
    </lineage>
</organism>
<accession>A0A832EJ33</accession>
<dbReference type="InterPro" id="IPR036890">
    <property type="entry name" value="HATPase_C_sf"/>
</dbReference>
<dbReference type="InterPro" id="IPR001789">
    <property type="entry name" value="Sig_transdc_resp-reg_receiver"/>
</dbReference>
<dbReference type="SMART" id="SM00387">
    <property type="entry name" value="HATPase_c"/>
    <property type="match status" value="1"/>
</dbReference>
<comment type="catalytic activity">
    <reaction evidence="1">
        <text>ATP + protein L-histidine = ADP + protein N-phospho-L-histidine.</text>
        <dbReference type="EC" id="2.7.13.3"/>
    </reaction>
</comment>
<dbReference type="CDD" id="cd00082">
    <property type="entry name" value="HisKA"/>
    <property type="match status" value="1"/>
</dbReference>
<dbReference type="PROSITE" id="PS50113">
    <property type="entry name" value="PAC"/>
    <property type="match status" value="1"/>
</dbReference>
<dbReference type="InterPro" id="IPR003594">
    <property type="entry name" value="HATPase_dom"/>
</dbReference>
<proteinExistence type="predicted"/>
<evidence type="ECO:0000259" key="6">
    <source>
        <dbReference type="PROSITE" id="PS50110"/>
    </source>
</evidence>
<dbReference type="Gene3D" id="3.30.450.20">
    <property type="entry name" value="PAS domain"/>
    <property type="match status" value="1"/>
</dbReference>
<dbReference type="PRINTS" id="PR00344">
    <property type="entry name" value="BCTRLSENSOR"/>
</dbReference>
<dbReference type="SUPFAM" id="SSF55874">
    <property type="entry name" value="ATPase domain of HSP90 chaperone/DNA topoisomerase II/histidine kinase"/>
    <property type="match status" value="1"/>
</dbReference>
<dbReference type="Pfam" id="PF02518">
    <property type="entry name" value="HATPase_c"/>
    <property type="match status" value="1"/>
</dbReference>
<dbReference type="PROSITE" id="PS50109">
    <property type="entry name" value="HIS_KIN"/>
    <property type="match status" value="1"/>
</dbReference>
<dbReference type="GO" id="GO:0000155">
    <property type="term" value="F:phosphorelay sensor kinase activity"/>
    <property type="evidence" value="ECO:0007669"/>
    <property type="project" value="InterPro"/>
</dbReference>
<feature type="modified residue" description="4-aspartylphosphate" evidence="4">
    <location>
        <position position="489"/>
    </location>
</feature>
<sequence>MSGAGTLDDDLRERLAKAEAALEALRRGEVDLVIGVDAPLVVRFRHLVEENERLAREWQTTFDALNDAVLILDADQRVIRCNKAAERAFGRTAETMIGRPCWERVHGTSEPIPDCLMRRAVNSLKRETLEMRLTDRWYRVTLDPILEANHRFVGAVHVMHDITDRKNAHEERVKLQEQLQQAQKLESVGRLAGGVAHDFNNLLIIILGYGEMVLNKLHPQDPMRHWVKEMLGAANRAAGLTRQLLAFSRKQTLQPVVLNLNDVLRNLEKMLRRLIGEDVSLEMLLAEDLARVVVDPGQIEQVIMNLAVNARDAMPQGGTLLMETANVVLNDAYASSHPGVTPGAYVRLAITDTGCGMSKEIMARIFEPFFTTKERGKGTGLGLSTVYGIVKQSGGHIFVYSEPQRGTTFTIYLPATEAEAQPVPANPGEVRTVGHGEHILVVEDDQSLRKMMVGLLSELGYKVTPAANAGEALLLVEEVGLNPDLIITDVVMPTMSGKQLIDRLQRTRPDLKVLYMSGYTDNAIVHYGILDPGTPFIQKPFTRDALGMKIRELLDTDRAEPLCGAPRTP</sequence>
<dbReference type="SUPFAM" id="SSF55785">
    <property type="entry name" value="PYP-like sensor domain (PAS domain)"/>
    <property type="match status" value="1"/>
</dbReference>
<dbReference type="SUPFAM" id="SSF47384">
    <property type="entry name" value="Homodimeric domain of signal transducing histidine kinase"/>
    <property type="match status" value="1"/>
</dbReference>
<dbReference type="PROSITE" id="PS50110">
    <property type="entry name" value="RESPONSE_REGULATORY"/>
    <property type="match status" value="1"/>
</dbReference>
<dbReference type="InterPro" id="IPR000014">
    <property type="entry name" value="PAS"/>
</dbReference>
<dbReference type="InterPro" id="IPR004358">
    <property type="entry name" value="Sig_transdc_His_kin-like_C"/>
</dbReference>
<dbReference type="Pfam" id="PF08448">
    <property type="entry name" value="PAS_4"/>
    <property type="match status" value="1"/>
</dbReference>
<dbReference type="InterPro" id="IPR003661">
    <property type="entry name" value="HisK_dim/P_dom"/>
</dbReference>
<evidence type="ECO:0000256" key="2">
    <source>
        <dbReference type="ARBA" id="ARBA00012438"/>
    </source>
</evidence>
<dbReference type="CDD" id="cd00130">
    <property type="entry name" value="PAS"/>
    <property type="match status" value="1"/>
</dbReference>
<dbReference type="Gene3D" id="3.30.565.10">
    <property type="entry name" value="Histidine kinase-like ATPase, C-terminal domain"/>
    <property type="match status" value="1"/>
</dbReference>
<dbReference type="PROSITE" id="PS50112">
    <property type="entry name" value="PAS"/>
    <property type="match status" value="1"/>
</dbReference>
<keyword evidence="9" id="KW-0808">Transferase</keyword>
<dbReference type="InterPro" id="IPR005467">
    <property type="entry name" value="His_kinase_dom"/>
</dbReference>
<feature type="domain" description="Histidine kinase" evidence="5">
    <location>
        <begin position="194"/>
        <end position="417"/>
    </location>
</feature>
<evidence type="ECO:0000256" key="4">
    <source>
        <dbReference type="PROSITE-ProRule" id="PRU00169"/>
    </source>
</evidence>
<dbReference type="SUPFAM" id="SSF52172">
    <property type="entry name" value="CheY-like"/>
    <property type="match status" value="1"/>
</dbReference>
<protein>
    <recommendedName>
        <fullName evidence="2">histidine kinase</fullName>
        <ecNumber evidence="2">2.7.13.3</ecNumber>
    </recommendedName>
</protein>
<feature type="domain" description="PAC" evidence="8">
    <location>
        <begin position="122"/>
        <end position="174"/>
    </location>
</feature>
<dbReference type="EMBL" id="DSTK01000013">
    <property type="protein sequence ID" value="HFK96593.1"/>
    <property type="molecule type" value="Genomic_DNA"/>
</dbReference>
<dbReference type="Gene3D" id="1.10.287.130">
    <property type="match status" value="1"/>
</dbReference>
<dbReference type="AlphaFoldDB" id="A0A832EJ33"/>
<comment type="caution">
    <text evidence="9">The sequence shown here is derived from an EMBL/GenBank/DDBJ whole genome shotgun (WGS) entry which is preliminary data.</text>
</comment>
<evidence type="ECO:0000313" key="9">
    <source>
        <dbReference type="EMBL" id="HFK96593.1"/>
    </source>
</evidence>
<evidence type="ECO:0000259" key="7">
    <source>
        <dbReference type="PROSITE" id="PS50112"/>
    </source>
</evidence>
<dbReference type="Pfam" id="PF00072">
    <property type="entry name" value="Response_reg"/>
    <property type="match status" value="1"/>
</dbReference>
<evidence type="ECO:0000256" key="1">
    <source>
        <dbReference type="ARBA" id="ARBA00000085"/>
    </source>
</evidence>
<dbReference type="PANTHER" id="PTHR43065:SF42">
    <property type="entry name" value="TWO-COMPONENT SENSOR PPRA"/>
    <property type="match status" value="1"/>
</dbReference>
<evidence type="ECO:0000259" key="5">
    <source>
        <dbReference type="PROSITE" id="PS50109"/>
    </source>
</evidence>
<dbReference type="InterPro" id="IPR011006">
    <property type="entry name" value="CheY-like_superfamily"/>
</dbReference>
<name>A0A832EJ33_9BACT</name>
<reference evidence="9" key="1">
    <citation type="journal article" date="2020" name="mSystems">
        <title>Genome- and Community-Level Interaction Insights into Carbon Utilization and Element Cycling Functions of Hydrothermarchaeota in Hydrothermal Sediment.</title>
        <authorList>
            <person name="Zhou Z."/>
            <person name="Liu Y."/>
            <person name="Xu W."/>
            <person name="Pan J."/>
            <person name="Luo Z.H."/>
            <person name="Li M."/>
        </authorList>
    </citation>
    <scope>NUCLEOTIDE SEQUENCE [LARGE SCALE GENOMIC DNA]</scope>
    <source>
        <strain evidence="9">SpSt-456</strain>
    </source>
</reference>
<dbReference type="InterPro" id="IPR013656">
    <property type="entry name" value="PAS_4"/>
</dbReference>
<keyword evidence="9" id="KW-0418">Kinase</keyword>
<feature type="domain" description="PAS" evidence="7">
    <location>
        <begin position="54"/>
        <end position="99"/>
    </location>
</feature>
<dbReference type="SMART" id="SM00388">
    <property type="entry name" value="HisKA"/>
    <property type="match status" value="1"/>
</dbReference>
<dbReference type="InterPro" id="IPR036097">
    <property type="entry name" value="HisK_dim/P_sf"/>
</dbReference>
<dbReference type="InterPro" id="IPR000700">
    <property type="entry name" value="PAS-assoc_C"/>
</dbReference>